<gene>
    <name evidence="2" type="ORF">GGR37_000945</name>
</gene>
<organism evidence="2 3">
    <name type="scientific">Novosphingobium taihuense</name>
    <dbReference type="NCBI Taxonomy" id="260085"/>
    <lineage>
        <taxon>Bacteria</taxon>
        <taxon>Pseudomonadati</taxon>
        <taxon>Pseudomonadota</taxon>
        <taxon>Alphaproteobacteria</taxon>
        <taxon>Sphingomonadales</taxon>
        <taxon>Sphingomonadaceae</taxon>
        <taxon>Novosphingobium</taxon>
    </lineage>
</organism>
<name>A0A7W7A938_9SPHN</name>
<evidence type="ECO:0000256" key="1">
    <source>
        <dbReference type="SAM" id="MobiDB-lite"/>
    </source>
</evidence>
<proteinExistence type="predicted"/>
<feature type="region of interest" description="Disordered" evidence="1">
    <location>
        <begin position="1"/>
        <end position="20"/>
    </location>
</feature>
<dbReference type="EMBL" id="JACHOA010000001">
    <property type="protein sequence ID" value="MBB4612699.1"/>
    <property type="molecule type" value="Genomic_DNA"/>
</dbReference>
<evidence type="ECO:0000313" key="2">
    <source>
        <dbReference type="EMBL" id="MBB4612699.1"/>
    </source>
</evidence>
<protein>
    <submittedName>
        <fullName evidence="2">Uncharacterized protein</fullName>
    </submittedName>
</protein>
<reference evidence="2 3" key="1">
    <citation type="submission" date="2020-08" db="EMBL/GenBank/DDBJ databases">
        <title>Genomic Encyclopedia of Type Strains, Phase IV (KMG-IV): sequencing the most valuable type-strain genomes for metagenomic binning, comparative biology and taxonomic classification.</title>
        <authorList>
            <person name="Goeker M."/>
        </authorList>
    </citation>
    <scope>NUCLEOTIDE SEQUENCE [LARGE SCALE GENOMIC DNA]</scope>
    <source>
        <strain evidence="2 3">DSM 17507</strain>
    </source>
</reference>
<comment type="caution">
    <text evidence="2">The sequence shown here is derived from an EMBL/GenBank/DDBJ whole genome shotgun (WGS) entry which is preliminary data.</text>
</comment>
<keyword evidence="3" id="KW-1185">Reference proteome</keyword>
<dbReference type="AlphaFoldDB" id="A0A7W7A938"/>
<accession>A0A7W7A938</accession>
<sequence length="77" mass="8232">MMQAQMRAARKRGIGQVTLSATPKRNGFQATVTYPNGVSISSSEAFPTQAEAIEAAALKVLGMPERLADLDRPDTPD</sequence>
<dbReference type="Proteomes" id="UP000538566">
    <property type="component" value="Unassembled WGS sequence"/>
</dbReference>
<evidence type="ECO:0000313" key="3">
    <source>
        <dbReference type="Proteomes" id="UP000538566"/>
    </source>
</evidence>